<dbReference type="GeneID" id="92377896"/>
<dbReference type="InterPro" id="IPR056743">
    <property type="entry name" value="TRM5-TYW2-like_MTfase"/>
</dbReference>
<keyword evidence="6" id="KW-1185">Reference proteome</keyword>
<dbReference type="EMBL" id="CZPT02001851">
    <property type="protein sequence ID" value="SCU72380.1"/>
    <property type="molecule type" value="Genomic_DNA"/>
</dbReference>
<evidence type="ECO:0000256" key="3">
    <source>
        <dbReference type="ARBA" id="ARBA00022694"/>
    </source>
</evidence>
<dbReference type="VEuPathDB" id="TriTrypDB:TEOVI_000395600"/>
<dbReference type="SUPFAM" id="SSF53335">
    <property type="entry name" value="S-adenosyl-L-methionine-dependent methyltransferases"/>
    <property type="match status" value="1"/>
</dbReference>
<dbReference type="Gene3D" id="3.40.50.150">
    <property type="entry name" value="Vaccinia Virus protein VP39"/>
    <property type="match status" value="1"/>
</dbReference>
<name>A0A1G4IIQ0_TRYEQ</name>
<dbReference type="Gene3D" id="3.30.300.110">
    <property type="entry name" value="Met-10+ protein-like domains"/>
    <property type="match status" value="1"/>
</dbReference>
<evidence type="ECO:0000256" key="1">
    <source>
        <dbReference type="ARBA" id="ARBA00022679"/>
    </source>
</evidence>
<dbReference type="Pfam" id="PF02475">
    <property type="entry name" value="TRM5-TYW2_MTfase"/>
    <property type="match status" value="1"/>
</dbReference>
<dbReference type="GO" id="GO:0008175">
    <property type="term" value="F:tRNA methyltransferase activity"/>
    <property type="evidence" value="ECO:0007669"/>
    <property type="project" value="TreeGrafter"/>
</dbReference>
<proteinExistence type="predicted"/>
<accession>A0A1G4IIQ0</accession>
<dbReference type="GO" id="GO:0030488">
    <property type="term" value="P:tRNA methylation"/>
    <property type="evidence" value="ECO:0007669"/>
    <property type="project" value="TreeGrafter"/>
</dbReference>
<dbReference type="InterPro" id="IPR030382">
    <property type="entry name" value="MeTrfase_TRM5/TYW2"/>
</dbReference>
<keyword evidence="3" id="KW-0819">tRNA processing</keyword>
<dbReference type="RefSeq" id="XP_067082886.1">
    <property type="nucleotide sequence ID" value="XM_067226785.1"/>
</dbReference>
<sequence>MGIVRVQRPLLWLLGAVFLLWVLRRQRRCSRFFASLKTSILKKLTCKRLGRKQPRVAVRKVDLFVEKVLAQGGLQDVDKIVGIFPRHFELVGHVVVVKLNRGIARDVFAPYARALAESFFPRVIDVVLLDTMGIVGELREPHLEVLWSSATSHFSVNDSLLKVTKERVRKASTFTSEDAELLGSCAEAVTFTTHVENGVRYSFDACKVMFCSGNVTERMHFASIIAKDEVVVDMFAGIGYFTLPLAINGGVKIVHALEKNKYSALYLAFNAVQNKVSDLIVIHCGDNRDVGSELCGRCDRVIMGYIPSCESFLPRAISFLRRSTRGEPMGVVHYHLLSEKDQVINTVTHHVRSTLDEATTSLMRIVNFRMVKSYAPKRFHFVVDMHFSSLQEPE</sequence>
<protein>
    <submittedName>
        <fullName evidence="5">Methionine biosynthetic protein, putative</fullName>
    </submittedName>
</protein>
<keyword evidence="2" id="KW-0949">S-adenosyl-L-methionine</keyword>
<keyword evidence="1" id="KW-0808">Transferase</keyword>
<feature type="domain" description="SAM-dependent methyltransferase TRM5/TYW2-type" evidence="4">
    <location>
        <begin position="88"/>
        <end position="389"/>
    </location>
</feature>
<dbReference type="InterPro" id="IPR029063">
    <property type="entry name" value="SAM-dependent_MTases_sf"/>
</dbReference>
<evidence type="ECO:0000256" key="2">
    <source>
        <dbReference type="ARBA" id="ARBA00022691"/>
    </source>
</evidence>
<dbReference type="PANTHER" id="PTHR23245">
    <property type="entry name" value="TRNA METHYLTRANSFERASE"/>
    <property type="match status" value="1"/>
</dbReference>
<evidence type="ECO:0000313" key="6">
    <source>
        <dbReference type="Proteomes" id="UP000195570"/>
    </source>
</evidence>
<comment type="caution">
    <text evidence="5">The sequence shown here is derived from an EMBL/GenBank/DDBJ whole genome shotgun (WGS) entry which is preliminary data.</text>
</comment>
<dbReference type="Proteomes" id="UP000195570">
    <property type="component" value="Unassembled WGS sequence"/>
</dbReference>
<dbReference type="CDD" id="cd02440">
    <property type="entry name" value="AdoMet_MTases"/>
    <property type="match status" value="1"/>
</dbReference>
<dbReference type="GO" id="GO:0005737">
    <property type="term" value="C:cytoplasm"/>
    <property type="evidence" value="ECO:0007669"/>
    <property type="project" value="TreeGrafter"/>
</dbReference>
<reference evidence="5" key="1">
    <citation type="submission" date="2016-09" db="EMBL/GenBank/DDBJ databases">
        <authorList>
            <person name="Hebert L."/>
            <person name="Moumen B."/>
        </authorList>
    </citation>
    <scope>NUCLEOTIDE SEQUENCE [LARGE SCALE GENOMIC DNA]</scope>
    <source>
        <strain evidence="5">OVI</strain>
    </source>
</reference>
<evidence type="ECO:0000259" key="4">
    <source>
        <dbReference type="PROSITE" id="PS51684"/>
    </source>
</evidence>
<dbReference type="PROSITE" id="PS51684">
    <property type="entry name" value="SAM_MT_TRM5_TYW2"/>
    <property type="match status" value="1"/>
</dbReference>
<dbReference type="AlphaFoldDB" id="A0A1G4IIQ0"/>
<dbReference type="PANTHER" id="PTHR23245:SF41">
    <property type="entry name" value="TRNA(PHE) (4-DEMETHYLWYOSINE(37)-C(7)) AMINOCARBOXYPROPYLTRANSFERASE"/>
    <property type="match status" value="1"/>
</dbReference>
<organism evidence="5 6">
    <name type="scientific">Trypanosoma equiperdum</name>
    <dbReference type="NCBI Taxonomy" id="5694"/>
    <lineage>
        <taxon>Eukaryota</taxon>
        <taxon>Discoba</taxon>
        <taxon>Euglenozoa</taxon>
        <taxon>Kinetoplastea</taxon>
        <taxon>Metakinetoplastina</taxon>
        <taxon>Trypanosomatida</taxon>
        <taxon>Trypanosomatidae</taxon>
        <taxon>Trypanosoma</taxon>
    </lineage>
</organism>
<evidence type="ECO:0000313" key="5">
    <source>
        <dbReference type="EMBL" id="SCU72380.1"/>
    </source>
</evidence>
<gene>
    <name evidence="5" type="ORF">TEOVI_000395600</name>
</gene>